<gene>
    <name evidence="1" type="ORF">CRE_17360</name>
</gene>
<reference evidence="1" key="1">
    <citation type="submission" date="2007-07" db="EMBL/GenBank/DDBJ databases">
        <title>PCAP assembly of the Caenorhabditis remanei genome.</title>
        <authorList>
            <consortium name="The Caenorhabditis remanei Sequencing Consortium"/>
            <person name="Wilson R.K."/>
        </authorList>
    </citation>
    <scope>NUCLEOTIDE SEQUENCE [LARGE SCALE GENOMIC DNA]</scope>
    <source>
        <strain evidence="1">PB4641</strain>
    </source>
</reference>
<name>E3MS34_CAERE</name>
<dbReference type="EMBL" id="DS268471">
    <property type="protein sequence ID" value="EFP08123.1"/>
    <property type="molecule type" value="Genomic_DNA"/>
</dbReference>
<evidence type="ECO:0000313" key="1">
    <source>
        <dbReference type="EMBL" id="EFP08123.1"/>
    </source>
</evidence>
<proteinExistence type="predicted"/>
<evidence type="ECO:0000313" key="2">
    <source>
        <dbReference type="Proteomes" id="UP000008281"/>
    </source>
</evidence>
<accession>E3MS34</accession>
<dbReference type="Proteomes" id="UP000008281">
    <property type="component" value="Unassembled WGS sequence"/>
</dbReference>
<protein>
    <submittedName>
        <fullName evidence="1">Uncharacterized protein</fullName>
    </submittedName>
</protein>
<organism evidence="2">
    <name type="scientific">Caenorhabditis remanei</name>
    <name type="common">Caenorhabditis vulgaris</name>
    <dbReference type="NCBI Taxonomy" id="31234"/>
    <lineage>
        <taxon>Eukaryota</taxon>
        <taxon>Metazoa</taxon>
        <taxon>Ecdysozoa</taxon>
        <taxon>Nematoda</taxon>
        <taxon>Chromadorea</taxon>
        <taxon>Rhabditida</taxon>
        <taxon>Rhabditina</taxon>
        <taxon>Rhabditomorpha</taxon>
        <taxon>Rhabditoidea</taxon>
        <taxon>Rhabditidae</taxon>
        <taxon>Peloderinae</taxon>
        <taxon>Caenorhabditis</taxon>
    </lineage>
</organism>
<dbReference type="AlphaFoldDB" id="E3MS34"/>
<sequence length="219" mass="24707">MNFSYAPKIAASLKESLLSRGHAGLLVQQQEKDLQPSPRLTPLKKEERVTEITGIVIGTYHGNTHLAAPQFERPIIMENAVPQQPGKIFRIIVYTPHYEPGMIRLDKNNSSEWMIPKTSGGGLGGQGLTNTLKIHPQDQYEPKQSDDQVNSSYPEDVFNYCNEVDQSMLTMDYTYQEQYKSQPKVGWTSNDGIFIFVSLTTVGFGNMMFTRSRMIPINS</sequence>
<dbReference type="HOGENOM" id="CLU_1262588_0_0_1"/>
<keyword evidence="2" id="KW-1185">Reference proteome</keyword>